<keyword evidence="2" id="KW-0808">Transferase</keyword>
<dbReference type="AlphaFoldDB" id="A0A6J4UB25"/>
<feature type="non-terminal residue" evidence="2">
    <location>
        <position position="1"/>
    </location>
</feature>
<feature type="compositionally biased region" description="Low complexity" evidence="1">
    <location>
        <begin position="48"/>
        <end position="62"/>
    </location>
</feature>
<feature type="compositionally biased region" description="Basic residues" evidence="1">
    <location>
        <begin position="16"/>
        <end position="35"/>
    </location>
</feature>
<reference evidence="2" key="1">
    <citation type="submission" date="2020-02" db="EMBL/GenBank/DDBJ databases">
        <authorList>
            <person name="Meier V. D."/>
        </authorList>
    </citation>
    <scope>NUCLEOTIDE SEQUENCE</scope>
    <source>
        <strain evidence="2">AVDCRST_MAG59</strain>
    </source>
</reference>
<organism evidence="2">
    <name type="scientific">uncultured Thermomicrobiales bacterium</name>
    <dbReference type="NCBI Taxonomy" id="1645740"/>
    <lineage>
        <taxon>Bacteria</taxon>
        <taxon>Pseudomonadati</taxon>
        <taxon>Thermomicrobiota</taxon>
        <taxon>Thermomicrobia</taxon>
        <taxon>Thermomicrobiales</taxon>
        <taxon>environmental samples</taxon>
    </lineage>
</organism>
<evidence type="ECO:0000313" key="2">
    <source>
        <dbReference type="EMBL" id="CAA9542920.1"/>
    </source>
</evidence>
<feature type="compositionally biased region" description="Basic and acidic residues" evidence="1">
    <location>
        <begin position="36"/>
        <end position="47"/>
    </location>
</feature>
<feature type="region of interest" description="Disordered" evidence="1">
    <location>
        <begin position="1"/>
        <end position="181"/>
    </location>
</feature>
<feature type="compositionally biased region" description="Basic residues" evidence="1">
    <location>
        <begin position="169"/>
        <end position="181"/>
    </location>
</feature>
<protein>
    <submittedName>
        <fullName evidence="2">Acetyltransferase, GNAT family</fullName>
    </submittedName>
</protein>
<accession>A0A6J4UB25</accession>
<dbReference type="GO" id="GO:0016740">
    <property type="term" value="F:transferase activity"/>
    <property type="evidence" value="ECO:0007669"/>
    <property type="project" value="UniProtKB-KW"/>
</dbReference>
<evidence type="ECO:0000256" key="1">
    <source>
        <dbReference type="SAM" id="MobiDB-lite"/>
    </source>
</evidence>
<dbReference type="EMBL" id="CADCWF010000058">
    <property type="protein sequence ID" value="CAA9542920.1"/>
    <property type="molecule type" value="Genomic_DNA"/>
</dbReference>
<proteinExistence type="predicted"/>
<name>A0A6J4UB25_9BACT</name>
<gene>
    <name evidence="2" type="ORF">AVDCRST_MAG59-999</name>
</gene>
<feature type="non-terminal residue" evidence="2">
    <location>
        <position position="181"/>
    </location>
</feature>
<feature type="compositionally biased region" description="Basic and acidic residues" evidence="1">
    <location>
        <begin position="1"/>
        <end position="13"/>
    </location>
</feature>
<feature type="compositionally biased region" description="Low complexity" evidence="1">
    <location>
        <begin position="108"/>
        <end position="118"/>
    </location>
</feature>
<sequence length="181" mass="18619">ARSRPEHAADRPPGHVGRHPGGHPHLQRGHRRPPRHPGDGGADRGRADGLAGRAGTAPPGAGRRAGGDRRRLGVAQPVQPAPGLRPRRRPVGLRRAGGAGRRGGERAAGGARCRGAAAWLPQAGPGRLPEQRGGAAALPPVRLPRGGGLPGARPARWPVGGRRRDGAAARRRAGRGGARRV</sequence>